<dbReference type="Proteomes" id="UP000000260">
    <property type="component" value="Chromosome"/>
</dbReference>
<organism evidence="1 2">
    <name type="scientific">Cronobacter sakazakii (strain ATCC BAA-894)</name>
    <name type="common">Enterobacter sakazakii</name>
    <dbReference type="NCBI Taxonomy" id="290339"/>
    <lineage>
        <taxon>Bacteria</taxon>
        <taxon>Pseudomonadati</taxon>
        <taxon>Pseudomonadota</taxon>
        <taxon>Gammaproteobacteria</taxon>
        <taxon>Enterobacterales</taxon>
        <taxon>Enterobacteriaceae</taxon>
        <taxon>Cronobacter</taxon>
    </lineage>
</organism>
<accession>A7MGV4</accession>
<dbReference type="HOGENOM" id="CLU_3268813_0_0_6"/>
<dbReference type="KEGG" id="esa:ESA_00743"/>
<dbReference type="EMBL" id="CP000783">
    <property type="protein sequence ID" value="ABU76020.1"/>
    <property type="molecule type" value="Genomic_DNA"/>
</dbReference>
<sequence>MRRYILPQSTEKRTVIIYHARFFTQQSLRLCGKWSRDSLFA</sequence>
<dbReference type="AlphaFoldDB" id="A7MGV4"/>
<reference evidence="1 2" key="1">
    <citation type="journal article" date="2010" name="PLoS ONE">
        <title>Genome sequence of Cronobacter sakazakii BAA-894 and comparative genomic hybridization analysis with other Cronobacter species.</title>
        <authorList>
            <person name="Kucerova E."/>
            <person name="Clifton S.W."/>
            <person name="Xia X.Q."/>
            <person name="Long F."/>
            <person name="Porwollik S."/>
            <person name="Fulton L."/>
            <person name="Fronick C."/>
            <person name="Minx P."/>
            <person name="Kyung K."/>
            <person name="Warren W."/>
            <person name="Fulton R."/>
            <person name="Feng D."/>
            <person name="Wollam A."/>
            <person name="Shah N."/>
            <person name="Bhonagiri V."/>
            <person name="Nash W.E."/>
            <person name="Hallsworth-Pepin K."/>
            <person name="Wilson R.K."/>
            <person name="McClelland M."/>
            <person name="Forsythe S.J."/>
        </authorList>
    </citation>
    <scope>NUCLEOTIDE SEQUENCE [LARGE SCALE GENOMIC DNA]</scope>
    <source>
        <strain evidence="1 2">ATCC BAA-894</strain>
    </source>
</reference>
<evidence type="ECO:0000313" key="2">
    <source>
        <dbReference type="Proteomes" id="UP000000260"/>
    </source>
</evidence>
<protein>
    <submittedName>
        <fullName evidence="1">Uncharacterized protein</fullName>
    </submittedName>
</protein>
<name>A7MGV4_CROS8</name>
<proteinExistence type="predicted"/>
<evidence type="ECO:0000313" key="1">
    <source>
        <dbReference type="EMBL" id="ABU76020.1"/>
    </source>
</evidence>
<keyword evidence="2" id="KW-1185">Reference proteome</keyword>
<gene>
    <name evidence="1" type="ordered locus">ESA_00743</name>
</gene>